<evidence type="ECO:0000259" key="4">
    <source>
        <dbReference type="Pfam" id="PF07731"/>
    </source>
</evidence>
<dbReference type="EMBL" id="RSCL01000021">
    <property type="protein sequence ID" value="RUT01088.1"/>
    <property type="molecule type" value="Genomic_DNA"/>
</dbReference>
<name>A0A3S1CGK4_9CYAN</name>
<protein>
    <submittedName>
        <fullName evidence="6">Spore coat protein A</fullName>
    </submittedName>
</protein>
<dbReference type="GO" id="GO:0016491">
    <property type="term" value="F:oxidoreductase activity"/>
    <property type="evidence" value="ECO:0007669"/>
    <property type="project" value="InterPro"/>
</dbReference>
<evidence type="ECO:0000259" key="3">
    <source>
        <dbReference type="Pfam" id="PF00394"/>
    </source>
</evidence>
<dbReference type="Pfam" id="PF07732">
    <property type="entry name" value="Cu-oxidase_3"/>
    <property type="match status" value="1"/>
</dbReference>
<proteinExistence type="inferred from homology"/>
<sequence length="495" mass="56463">MGGSLLLPLSYQYRTYAKDAGSPKVIPFSLPFKIPPVLRPVRSDSTTDYYEITMRRASVDILPGRKTEIWSYNGMSPGPTIRQRKVWYPETQQFRRSVVRFINSVGVPTTVHLHGMASLPQYDGYAEDMSAPGFYKDYIYPNNRAATLWYHDHALHNTARNVYMGLAGMYIVEDDEELNLPLPKGQYDVPLMLADKIFARDGRQVFDDQGEKHVMGDVITINGVPWPRMEVANRKYRFRLLNASISRSYLLKLSTADDFIFIGTDAGLMSQPARVKEFRIGPAERYEFILDFSRYPIGTQVILQNGKLPNNDEFDNTDKVMLFEVTRSETDNSSIPNVLRNNIPPVSEMMSQAVRTRDFRYERSNGLWVINGKTWDKNRVDANPAPGDVEIWRIYNNAGGWHHPIHVHLVDAQIIDRNSQQPFAYERGWKDVFYVGENESVQIVGKFSSTTGGKYMSHCHNTVHEDHDMMNQFEVGIGGPSPFSDPPKPLPAPPL</sequence>
<organism evidence="6 7">
    <name type="scientific">Dulcicalothrix desertica PCC 7102</name>
    <dbReference type="NCBI Taxonomy" id="232991"/>
    <lineage>
        <taxon>Bacteria</taxon>
        <taxon>Bacillati</taxon>
        <taxon>Cyanobacteriota</taxon>
        <taxon>Cyanophyceae</taxon>
        <taxon>Nostocales</taxon>
        <taxon>Calotrichaceae</taxon>
        <taxon>Dulcicalothrix</taxon>
    </lineage>
</organism>
<evidence type="ECO:0000256" key="2">
    <source>
        <dbReference type="SAM" id="MobiDB-lite"/>
    </source>
</evidence>
<keyword evidence="6" id="KW-0167">Capsid protein</keyword>
<dbReference type="Gene3D" id="2.60.40.420">
    <property type="entry name" value="Cupredoxins - blue copper proteins"/>
    <property type="match status" value="3"/>
</dbReference>
<feature type="region of interest" description="Disordered" evidence="2">
    <location>
        <begin position="476"/>
        <end position="495"/>
    </location>
</feature>
<dbReference type="PANTHER" id="PTHR48267:SF1">
    <property type="entry name" value="BILIRUBIN OXIDASE"/>
    <property type="match status" value="1"/>
</dbReference>
<dbReference type="InterPro" id="IPR011707">
    <property type="entry name" value="Cu-oxidase-like_N"/>
</dbReference>
<comment type="caution">
    <text evidence="6">The sequence shown here is derived from an EMBL/GenBank/DDBJ whole genome shotgun (WGS) entry which is preliminary data.</text>
</comment>
<dbReference type="InterPro" id="IPR008972">
    <property type="entry name" value="Cupredoxin"/>
</dbReference>
<dbReference type="InterPro" id="IPR001117">
    <property type="entry name" value="Cu-oxidase_2nd"/>
</dbReference>
<dbReference type="PANTHER" id="PTHR48267">
    <property type="entry name" value="CUPREDOXIN SUPERFAMILY PROTEIN"/>
    <property type="match status" value="1"/>
</dbReference>
<reference evidence="6" key="1">
    <citation type="submission" date="2018-12" db="EMBL/GenBank/DDBJ databases">
        <authorList>
            <person name="Will S."/>
            <person name="Neumann-Schaal M."/>
            <person name="Henke P."/>
        </authorList>
    </citation>
    <scope>NUCLEOTIDE SEQUENCE</scope>
    <source>
        <strain evidence="6">PCC 7102</strain>
    </source>
</reference>
<accession>A0A3S1CGK4</accession>
<dbReference type="InterPro" id="IPR011706">
    <property type="entry name" value="Cu-oxidase_C"/>
</dbReference>
<evidence type="ECO:0000256" key="1">
    <source>
        <dbReference type="ARBA" id="ARBA00010609"/>
    </source>
</evidence>
<comment type="similarity">
    <text evidence="1">Belongs to the multicopper oxidase family.</text>
</comment>
<dbReference type="CDD" id="cd13889">
    <property type="entry name" value="CuRO_3_BOD"/>
    <property type="match status" value="1"/>
</dbReference>
<dbReference type="Proteomes" id="UP000271624">
    <property type="component" value="Unassembled WGS sequence"/>
</dbReference>
<feature type="compositionally biased region" description="Pro residues" evidence="2">
    <location>
        <begin position="483"/>
        <end position="495"/>
    </location>
</feature>
<dbReference type="Pfam" id="PF00394">
    <property type="entry name" value="Cu-oxidase"/>
    <property type="match status" value="1"/>
</dbReference>
<dbReference type="Pfam" id="PF07731">
    <property type="entry name" value="Cu-oxidase_2"/>
    <property type="match status" value="1"/>
</dbReference>
<evidence type="ECO:0000313" key="7">
    <source>
        <dbReference type="Proteomes" id="UP000271624"/>
    </source>
</evidence>
<keyword evidence="6" id="KW-0946">Virion</keyword>
<dbReference type="SUPFAM" id="SSF49503">
    <property type="entry name" value="Cupredoxins"/>
    <property type="match status" value="3"/>
</dbReference>
<keyword evidence="7" id="KW-1185">Reference proteome</keyword>
<evidence type="ECO:0000313" key="6">
    <source>
        <dbReference type="EMBL" id="RUT01088.1"/>
    </source>
</evidence>
<reference evidence="6" key="2">
    <citation type="journal article" date="2019" name="Genome Biol. Evol.">
        <title>Day and night: Metabolic profiles and evolutionary relationships of six axenic non-marine cyanobacteria.</title>
        <authorList>
            <person name="Will S.E."/>
            <person name="Henke P."/>
            <person name="Boedeker C."/>
            <person name="Huang S."/>
            <person name="Brinkmann H."/>
            <person name="Rohde M."/>
            <person name="Jarek M."/>
            <person name="Friedl T."/>
            <person name="Seufert S."/>
            <person name="Schumacher M."/>
            <person name="Overmann J."/>
            <person name="Neumann-Schaal M."/>
            <person name="Petersen J."/>
        </authorList>
    </citation>
    <scope>NUCLEOTIDE SEQUENCE [LARGE SCALE GENOMIC DNA]</scope>
    <source>
        <strain evidence="6">PCC 7102</strain>
    </source>
</reference>
<evidence type="ECO:0000259" key="5">
    <source>
        <dbReference type="Pfam" id="PF07732"/>
    </source>
</evidence>
<dbReference type="GO" id="GO:0005507">
    <property type="term" value="F:copper ion binding"/>
    <property type="evidence" value="ECO:0007669"/>
    <property type="project" value="InterPro"/>
</dbReference>
<dbReference type="AlphaFoldDB" id="A0A3S1CGK4"/>
<dbReference type="InterPro" id="IPR045087">
    <property type="entry name" value="Cu-oxidase_fam"/>
</dbReference>
<feature type="domain" description="Plastocyanin-like" evidence="5">
    <location>
        <begin position="57"/>
        <end position="176"/>
    </location>
</feature>
<gene>
    <name evidence="6" type="primary">cotA</name>
    <name evidence="6" type="ORF">DSM106972_070940</name>
</gene>
<feature type="domain" description="Plastocyanin-like" evidence="3">
    <location>
        <begin position="216"/>
        <end position="321"/>
    </location>
</feature>
<feature type="domain" description="Plastocyanin-like" evidence="4">
    <location>
        <begin position="360"/>
        <end position="476"/>
    </location>
</feature>